<evidence type="ECO:0000256" key="1">
    <source>
        <dbReference type="SAM" id="MobiDB-lite"/>
    </source>
</evidence>
<gene>
    <name evidence="2" type="ORF">F2Q69_00022228</name>
</gene>
<feature type="region of interest" description="Disordered" evidence="1">
    <location>
        <begin position="38"/>
        <end position="78"/>
    </location>
</feature>
<name>A0A8S9QKN6_BRACR</name>
<dbReference type="AlphaFoldDB" id="A0A8S9QKN6"/>
<reference evidence="2" key="1">
    <citation type="submission" date="2019-12" db="EMBL/GenBank/DDBJ databases">
        <title>Genome sequencing and annotation of Brassica cretica.</title>
        <authorList>
            <person name="Studholme D.J."/>
            <person name="Sarris P."/>
        </authorList>
    </citation>
    <scope>NUCLEOTIDE SEQUENCE</scope>
    <source>
        <strain evidence="2">PFS-109/04</strain>
        <tissue evidence="2">Leaf</tissue>
    </source>
</reference>
<evidence type="ECO:0000313" key="3">
    <source>
        <dbReference type="Proteomes" id="UP000712600"/>
    </source>
</evidence>
<dbReference type="Proteomes" id="UP000712600">
    <property type="component" value="Unassembled WGS sequence"/>
</dbReference>
<proteinExistence type="predicted"/>
<protein>
    <submittedName>
        <fullName evidence="2">Uncharacterized protein</fullName>
    </submittedName>
</protein>
<organism evidence="2 3">
    <name type="scientific">Brassica cretica</name>
    <name type="common">Mustard</name>
    <dbReference type="NCBI Taxonomy" id="69181"/>
    <lineage>
        <taxon>Eukaryota</taxon>
        <taxon>Viridiplantae</taxon>
        <taxon>Streptophyta</taxon>
        <taxon>Embryophyta</taxon>
        <taxon>Tracheophyta</taxon>
        <taxon>Spermatophyta</taxon>
        <taxon>Magnoliopsida</taxon>
        <taxon>eudicotyledons</taxon>
        <taxon>Gunneridae</taxon>
        <taxon>Pentapetalae</taxon>
        <taxon>rosids</taxon>
        <taxon>malvids</taxon>
        <taxon>Brassicales</taxon>
        <taxon>Brassicaceae</taxon>
        <taxon>Brassiceae</taxon>
        <taxon>Brassica</taxon>
    </lineage>
</organism>
<comment type="caution">
    <text evidence="2">The sequence shown here is derived from an EMBL/GenBank/DDBJ whole genome shotgun (WGS) entry which is preliminary data.</text>
</comment>
<sequence>MEDNNEFAATLEQRLKDIPCADEINKIMKDVRQLKLSPKLAEEQEHNNPTSHCWKSRKPSRFPESLTSGYQKREEGNVQKDSSLEKQIEITSTKHVKDLRLASYEARQIFAVSDLDILNSLKGKWKSLIFLKSLRSFRMAIL</sequence>
<dbReference type="EMBL" id="QGKX02001290">
    <property type="protein sequence ID" value="KAF3541251.1"/>
    <property type="molecule type" value="Genomic_DNA"/>
</dbReference>
<evidence type="ECO:0000313" key="2">
    <source>
        <dbReference type="EMBL" id="KAF3541251.1"/>
    </source>
</evidence>
<accession>A0A8S9QKN6</accession>